<feature type="compositionally biased region" description="Gly residues" evidence="1">
    <location>
        <begin position="67"/>
        <end position="79"/>
    </location>
</feature>
<proteinExistence type="predicted"/>
<evidence type="ECO:0000313" key="3">
    <source>
        <dbReference type="Proteomes" id="UP000275846"/>
    </source>
</evidence>
<dbReference type="OrthoDB" id="10225613at2759"/>
<dbReference type="AlphaFoldDB" id="A0A183T466"/>
<dbReference type="WBParaSite" id="SSLN_0001169501-mRNA-1">
    <property type="protein sequence ID" value="SSLN_0001169501-mRNA-1"/>
    <property type="gene ID" value="SSLN_0001169501"/>
</dbReference>
<reference evidence="4" key="1">
    <citation type="submission" date="2016-06" db="UniProtKB">
        <authorList>
            <consortium name="WormBaseParasite"/>
        </authorList>
    </citation>
    <scope>IDENTIFICATION</scope>
</reference>
<dbReference type="EMBL" id="UYSU01036406">
    <property type="protein sequence ID" value="VDL97649.1"/>
    <property type="molecule type" value="Genomic_DNA"/>
</dbReference>
<evidence type="ECO:0000256" key="1">
    <source>
        <dbReference type="SAM" id="MobiDB-lite"/>
    </source>
</evidence>
<organism evidence="4">
    <name type="scientific">Schistocephalus solidus</name>
    <name type="common">Tapeworm</name>
    <dbReference type="NCBI Taxonomy" id="70667"/>
    <lineage>
        <taxon>Eukaryota</taxon>
        <taxon>Metazoa</taxon>
        <taxon>Spiralia</taxon>
        <taxon>Lophotrochozoa</taxon>
        <taxon>Platyhelminthes</taxon>
        <taxon>Cestoda</taxon>
        <taxon>Eucestoda</taxon>
        <taxon>Diphyllobothriidea</taxon>
        <taxon>Diphyllobothriidae</taxon>
        <taxon>Schistocephalus</taxon>
    </lineage>
</organism>
<evidence type="ECO:0000313" key="2">
    <source>
        <dbReference type="EMBL" id="VDL97649.1"/>
    </source>
</evidence>
<dbReference type="Proteomes" id="UP000275846">
    <property type="component" value="Unassembled WGS sequence"/>
</dbReference>
<sequence length="79" mass="8167">MLSWPPLTDTQLSYVAPCSWALPSGHTPGNRQDRRAKPGEVSGVVYASTPGMSGSRTSHLPPLKKSYGGGDSNPVGGTG</sequence>
<feature type="region of interest" description="Disordered" evidence="1">
    <location>
        <begin position="20"/>
        <end position="79"/>
    </location>
</feature>
<reference evidence="2 3" key="2">
    <citation type="submission" date="2018-11" db="EMBL/GenBank/DDBJ databases">
        <authorList>
            <consortium name="Pathogen Informatics"/>
        </authorList>
    </citation>
    <scope>NUCLEOTIDE SEQUENCE [LARGE SCALE GENOMIC DNA]</scope>
    <source>
        <strain evidence="2 3">NST_G2</strain>
    </source>
</reference>
<protein>
    <submittedName>
        <fullName evidence="2 4">Uncharacterized protein</fullName>
    </submittedName>
</protein>
<accession>A0A183T466</accession>
<gene>
    <name evidence="2" type="ORF">SSLN_LOCUS11264</name>
</gene>
<evidence type="ECO:0000313" key="4">
    <source>
        <dbReference type="WBParaSite" id="SSLN_0001169501-mRNA-1"/>
    </source>
</evidence>
<keyword evidence="3" id="KW-1185">Reference proteome</keyword>
<name>A0A183T466_SCHSO</name>